<feature type="non-terminal residue" evidence="2">
    <location>
        <position position="1"/>
    </location>
</feature>
<evidence type="ECO:0000313" key="3">
    <source>
        <dbReference type="Proteomes" id="UP001140091"/>
    </source>
</evidence>
<keyword evidence="1" id="KW-0812">Transmembrane</keyword>
<comment type="caution">
    <text evidence="2">The sequence shown here is derived from an EMBL/GenBank/DDBJ whole genome shotgun (WGS) entry which is preliminary data.</text>
</comment>
<dbReference type="EMBL" id="JANBPK010000418">
    <property type="protein sequence ID" value="KAJ2935658.1"/>
    <property type="molecule type" value="Genomic_DNA"/>
</dbReference>
<dbReference type="AlphaFoldDB" id="A0A9W8JRK8"/>
<name>A0A9W8JRK8_9AGAR</name>
<accession>A0A9W8JRK8</accession>
<keyword evidence="1" id="KW-1133">Transmembrane helix</keyword>
<feature type="transmembrane region" description="Helical" evidence="1">
    <location>
        <begin position="136"/>
        <end position="155"/>
    </location>
</feature>
<feature type="transmembrane region" description="Helical" evidence="1">
    <location>
        <begin position="105"/>
        <end position="124"/>
    </location>
</feature>
<dbReference type="Proteomes" id="UP001140091">
    <property type="component" value="Unassembled WGS sequence"/>
</dbReference>
<dbReference type="OrthoDB" id="100006at2759"/>
<evidence type="ECO:0000256" key="1">
    <source>
        <dbReference type="SAM" id="Phobius"/>
    </source>
</evidence>
<keyword evidence="1" id="KW-0472">Membrane</keyword>
<keyword evidence="3" id="KW-1185">Reference proteome</keyword>
<reference evidence="2" key="1">
    <citation type="submission" date="2022-06" db="EMBL/GenBank/DDBJ databases">
        <title>Genome Sequence of Candolleomyces eurysporus.</title>
        <authorList>
            <person name="Buettner E."/>
        </authorList>
    </citation>
    <scope>NUCLEOTIDE SEQUENCE</scope>
    <source>
        <strain evidence="2">VTCC 930004</strain>
    </source>
</reference>
<organism evidence="2 3">
    <name type="scientific">Candolleomyces eurysporus</name>
    <dbReference type="NCBI Taxonomy" id="2828524"/>
    <lineage>
        <taxon>Eukaryota</taxon>
        <taxon>Fungi</taxon>
        <taxon>Dikarya</taxon>
        <taxon>Basidiomycota</taxon>
        <taxon>Agaricomycotina</taxon>
        <taxon>Agaricomycetes</taxon>
        <taxon>Agaricomycetidae</taxon>
        <taxon>Agaricales</taxon>
        <taxon>Agaricineae</taxon>
        <taxon>Psathyrellaceae</taxon>
        <taxon>Candolleomyces</taxon>
    </lineage>
</organism>
<proteinExistence type="predicted"/>
<feature type="transmembrane region" description="Helical" evidence="1">
    <location>
        <begin position="189"/>
        <end position="209"/>
    </location>
</feature>
<evidence type="ECO:0000313" key="2">
    <source>
        <dbReference type="EMBL" id="KAJ2935658.1"/>
    </source>
</evidence>
<protein>
    <recommendedName>
        <fullName evidence="4">Glucose receptor Git3 N-terminal domain-containing protein</fullName>
    </recommendedName>
</protein>
<gene>
    <name evidence="2" type="ORF">H1R20_g1435</name>
</gene>
<sequence>MDSADTPGVRTCTNDELLRSHNGDASVHCLTRGQTVGETLVILSAFVSFLAVLYVFVAIMAFSIFLGEAIQALGEILNIKWVNDGKVKIGAYCTAQGVLKQLGQVSVPLSVLLLAIYTFRGLWIGRTSESLLLTKLLITGIWGFIILMVVLGNVLNLHKDEQHRYIAPVPYWCWIGNDYLQWRIWGEYFWWWLTLTVSILTYTPLFFWIRGTITPHPKSWWRFQIRQKDSVEANEFPKDLRNEAKIMLAYVPHLIQRWQLTLS</sequence>
<evidence type="ECO:0008006" key="4">
    <source>
        <dbReference type="Google" id="ProtNLM"/>
    </source>
</evidence>
<feature type="transmembrane region" description="Helical" evidence="1">
    <location>
        <begin position="40"/>
        <end position="66"/>
    </location>
</feature>